<sequence length="197" mass="21590">MNAPALIPLTLVLSTMSLVANAEMYISPWVGYTVGGSVEDQNQQELDLKGSEGFALSIETDFDTGRLGLFYATQNTDVETVNVSTTIHYLHFQSSVYYPIEDKISSYLGIGLGGSYVDADWVNKELGFSASIFGGFEYNFSDTVAINTQLRWLGTVVDNDTSGVCNLPTTGDNSCIIKFKTDWMNQFSANLGLTIHF</sequence>
<name>A0A177XZR5_9VIBR</name>
<evidence type="ECO:0000256" key="2">
    <source>
        <dbReference type="SAM" id="SignalP"/>
    </source>
</evidence>
<comment type="caution">
    <text evidence="4">The sequence shown here is derived from an EMBL/GenBank/DDBJ whole genome shotgun (WGS) entry which is preliminary data.</text>
</comment>
<evidence type="ECO:0000259" key="3">
    <source>
        <dbReference type="Pfam" id="PF13505"/>
    </source>
</evidence>
<evidence type="ECO:0000313" key="4">
    <source>
        <dbReference type="EMBL" id="OAJ93866.1"/>
    </source>
</evidence>
<dbReference type="Pfam" id="PF13505">
    <property type="entry name" value="OMP_b-brl"/>
    <property type="match status" value="1"/>
</dbReference>
<dbReference type="SUPFAM" id="SSF56925">
    <property type="entry name" value="OMPA-like"/>
    <property type="match status" value="1"/>
</dbReference>
<dbReference type="Gene3D" id="2.40.160.20">
    <property type="match status" value="1"/>
</dbReference>
<dbReference type="EMBL" id="LLEI02000032">
    <property type="protein sequence ID" value="OAJ93866.1"/>
    <property type="molecule type" value="Genomic_DNA"/>
</dbReference>
<accession>A0A177XZR5</accession>
<organism evidence="4 5">
    <name type="scientific">Vibrio bivalvicida</name>
    <dbReference type="NCBI Taxonomy" id="1276888"/>
    <lineage>
        <taxon>Bacteria</taxon>
        <taxon>Pseudomonadati</taxon>
        <taxon>Pseudomonadota</taxon>
        <taxon>Gammaproteobacteria</taxon>
        <taxon>Vibrionales</taxon>
        <taxon>Vibrionaceae</taxon>
        <taxon>Vibrio</taxon>
        <taxon>Vibrio oreintalis group</taxon>
    </lineage>
</organism>
<feature type="signal peptide" evidence="2">
    <location>
        <begin position="1"/>
        <end position="22"/>
    </location>
</feature>
<dbReference type="AlphaFoldDB" id="A0A177XZR5"/>
<feature type="chain" id="PRO_5008079286" description="Outer membrane protein beta-barrel domain-containing protein" evidence="2">
    <location>
        <begin position="23"/>
        <end position="197"/>
    </location>
</feature>
<evidence type="ECO:0000256" key="1">
    <source>
        <dbReference type="ARBA" id="ARBA00022729"/>
    </source>
</evidence>
<dbReference type="InterPro" id="IPR011250">
    <property type="entry name" value="OMP/PagP_B-barrel"/>
</dbReference>
<feature type="domain" description="Outer membrane protein beta-barrel" evidence="3">
    <location>
        <begin position="13"/>
        <end position="155"/>
    </location>
</feature>
<proteinExistence type="predicted"/>
<reference evidence="4 5" key="1">
    <citation type="journal article" date="2016" name="Syst. Appl. Microbiol.">
        <title>Vibrio bivalvicida sp. nov., a novel larval pathogen for bivalve molluscs reared in a hatchery.</title>
        <authorList>
            <person name="Dubert J."/>
            <person name="Romalde J.L."/>
            <person name="Prado S."/>
            <person name="Barja J.L."/>
        </authorList>
    </citation>
    <scope>NUCLEOTIDE SEQUENCE [LARGE SCALE GENOMIC DNA]</scope>
    <source>
        <strain evidence="4 5">605</strain>
    </source>
</reference>
<dbReference type="RefSeq" id="WP_054961602.1">
    <property type="nucleotide sequence ID" value="NZ_LLEI02000032.1"/>
</dbReference>
<gene>
    <name evidence="4" type="ORF">APB76_11630</name>
</gene>
<dbReference type="InterPro" id="IPR027385">
    <property type="entry name" value="Beta-barrel_OMP"/>
</dbReference>
<dbReference type="Proteomes" id="UP000078406">
    <property type="component" value="Unassembled WGS sequence"/>
</dbReference>
<protein>
    <recommendedName>
        <fullName evidence="3">Outer membrane protein beta-barrel domain-containing protein</fullName>
    </recommendedName>
</protein>
<keyword evidence="1 2" id="KW-0732">Signal</keyword>
<evidence type="ECO:0000313" key="5">
    <source>
        <dbReference type="Proteomes" id="UP000078406"/>
    </source>
</evidence>